<dbReference type="EMBL" id="JARBHB010000006">
    <property type="protein sequence ID" value="KAJ8882241.1"/>
    <property type="molecule type" value="Genomic_DNA"/>
</dbReference>
<comment type="caution">
    <text evidence="1">The sequence shown here is derived from an EMBL/GenBank/DDBJ whole genome shotgun (WGS) entry which is preliminary data.</text>
</comment>
<dbReference type="Proteomes" id="UP001159363">
    <property type="component" value="Chromosome 5"/>
</dbReference>
<name>A0ABQ9HD41_9NEOP</name>
<keyword evidence="2" id="KW-1185">Reference proteome</keyword>
<gene>
    <name evidence="1" type="ORF">PR048_018729</name>
</gene>
<evidence type="ECO:0000313" key="2">
    <source>
        <dbReference type="Proteomes" id="UP001159363"/>
    </source>
</evidence>
<protein>
    <submittedName>
        <fullName evidence="1">Uncharacterized protein</fullName>
    </submittedName>
</protein>
<proteinExistence type="predicted"/>
<evidence type="ECO:0000313" key="1">
    <source>
        <dbReference type="EMBL" id="KAJ8882241.1"/>
    </source>
</evidence>
<reference evidence="1 2" key="1">
    <citation type="submission" date="2023-02" db="EMBL/GenBank/DDBJ databases">
        <title>LHISI_Scaffold_Assembly.</title>
        <authorList>
            <person name="Stuart O.P."/>
            <person name="Cleave R."/>
            <person name="Magrath M.J.L."/>
            <person name="Mikheyev A.S."/>
        </authorList>
    </citation>
    <scope>NUCLEOTIDE SEQUENCE [LARGE SCALE GENOMIC DNA]</scope>
    <source>
        <strain evidence="1">Daus_M_001</strain>
        <tissue evidence="1">Leg muscle</tissue>
    </source>
</reference>
<accession>A0ABQ9HD41</accession>
<organism evidence="1 2">
    <name type="scientific">Dryococelus australis</name>
    <dbReference type="NCBI Taxonomy" id="614101"/>
    <lineage>
        <taxon>Eukaryota</taxon>
        <taxon>Metazoa</taxon>
        <taxon>Ecdysozoa</taxon>
        <taxon>Arthropoda</taxon>
        <taxon>Hexapoda</taxon>
        <taxon>Insecta</taxon>
        <taxon>Pterygota</taxon>
        <taxon>Neoptera</taxon>
        <taxon>Polyneoptera</taxon>
        <taxon>Phasmatodea</taxon>
        <taxon>Verophasmatodea</taxon>
        <taxon>Anareolatae</taxon>
        <taxon>Phasmatidae</taxon>
        <taxon>Eurycanthinae</taxon>
        <taxon>Dryococelus</taxon>
    </lineage>
</organism>
<sequence length="109" mass="12512">MSFGILAELQLPGIASFANQITGTTISYEEYFHAQLVWVIFDDHPIGYILEMDIDYPAVLHEDHQNLPFLPINKCSPGSRQSKLMTTLERKTHYIVHYVTLKQAFIGSW</sequence>